<keyword evidence="4" id="KW-0238">DNA-binding</keyword>
<evidence type="ECO:0000259" key="7">
    <source>
        <dbReference type="PROSITE" id="PS50949"/>
    </source>
</evidence>
<dbReference type="GO" id="GO:0003677">
    <property type="term" value="F:DNA binding"/>
    <property type="evidence" value="ECO:0007669"/>
    <property type="project" value="UniProtKB-KW"/>
</dbReference>
<dbReference type="AlphaFoldDB" id="A0A6V8IAT6"/>
<sequence length="493" mass="53741">MLRPRRVPLDITLDPQSVQPLYLQIANAVMQEIERGRLSAGDYLPSTRALADALAVNRKTIVLAFEELVAQGWIETSGTSGTQVSATLPVRSASSRPDKKGDTEKTASPQAGFRYIAAPARALAVLEDHGVKLDEGSPDGRLFPADVLARAYRGALSKVSRYNRLSYADPRGSASLRQTIATMLKTERGLPVNAENICITRGSQHGIFLAAMTLIRPGDIVVVEELTYEPAVMAFQALGADIRTIGLDGDGADVTALEALCATQRIAFVFLTPHHQFPTTVSLHPDRRLKVIELARRYGFAILEDDYDHEFHFESQPLLPMASYAPESVIYVGSLSKLAIPALRLGYVVAPAAVIEALAHHVSIVDGMGNIVTEEAVGALIEEGELRRHARKAARLYAERRDAFALALTEEFGSSITFIPPKGGLAFWLRFADTTILDRIERNAAALALRFAGSDSYKARPEAPRGLRIGFASMNAEKTRHALRLLKQASRLP</sequence>
<feature type="domain" description="HTH gntR-type" evidence="7">
    <location>
        <begin position="19"/>
        <end position="87"/>
    </location>
</feature>
<comment type="caution">
    <text evidence="8">The sequence shown here is derived from an EMBL/GenBank/DDBJ whole genome shotgun (WGS) entry which is preliminary data.</text>
</comment>
<keyword evidence="2" id="KW-0663">Pyridoxal phosphate</keyword>
<keyword evidence="3" id="KW-0805">Transcription regulation</keyword>
<dbReference type="InterPro" id="IPR015421">
    <property type="entry name" value="PyrdxlP-dep_Trfase_major"/>
</dbReference>
<dbReference type="PROSITE" id="PS50949">
    <property type="entry name" value="HTH_GNTR"/>
    <property type="match status" value="1"/>
</dbReference>
<dbReference type="Pfam" id="PF00392">
    <property type="entry name" value="GntR"/>
    <property type="match status" value="1"/>
</dbReference>
<evidence type="ECO:0000256" key="5">
    <source>
        <dbReference type="ARBA" id="ARBA00023163"/>
    </source>
</evidence>
<keyword evidence="5" id="KW-0804">Transcription</keyword>
<dbReference type="EMBL" id="BLJP01000018">
    <property type="protein sequence ID" value="GFE94738.1"/>
    <property type="molecule type" value="Genomic_DNA"/>
</dbReference>
<dbReference type="OrthoDB" id="9808770at2"/>
<dbReference type="Gene3D" id="1.10.10.10">
    <property type="entry name" value="Winged helix-like DNA-binding domain superfamily/Winged helix DNA-binding domain"/>
    <property type="match status" value="1"/>
</dbReference>
<dbReference type="GO" id="GO:0003700">
    <property type="term" value="F:DNA-binding transcription factor activity"/>
    <property type="evidence" value="ECO:0007669"/>
    <property type="project" value="InterPro"/>
</dbReference>
<feature type="region of interest" description="Disordered" evidence="6">
    <location>
        <begin position="85"/>
        <end position="108"/>
    </location>
</feature>
<dbReference type="InterPro" id="IPR051446">
    <property type="entry name" value="HTH_trans_reg/aminotransferase"/>
</dbReference>
<comment type="similarity">
    <text evidence="1">In the C-terminal section; belongs to the class-I pyridoxal-phosphate-dependent aminotransferase family.</text>
</comment>
<evidence type="ECO:0000256" key="3">
    <source>
        <dbReference type="ARBA" id="ARBA00023015"/>
    </source>
</evidence>
<dbReference type="PANTHER" id="PTHR46577">
    <property type="entry name" value="HTH-TYPE TRANSCRIPTIONAL REGULATORY PROTEIN GABR"/>
    <property type="match status" value="1"/>
</dbReference>
<keyword evidence="9" id="KW-1185">Reference proteome</keyword>
<dbReference type="SMART" id="SM00345">
    <property type="entry name" value="HTH_GNTR"/>
    <property type="match status" value="1"/>
</dbReference>
<protein>
    <submittedName>
        <fullName evidence="8">GntR family transcriptional regulator</fullName>
    </submittedName>
</protein>
<evidence type="ECO:0000313" key="8">
    <source>
        <dbReference type="EMBL" id="GFE94738.1"/>
    </source>
</evidence>
<evidence type="ECO:0000256" key="4">
    <source>
        <dbReference type="ARBA" id="ARBA00023125"/>
    </source>
</evidence>
<proteinExistence type="inferred from homology"/>
<feature type="compositionally biased region" description="Basic and acidic residues" evidence="6">
    <location>
        <begin position="96"/>
        <end position="105"/>
    </location>
</feature>
<evidence type="ECO:0000256" key="6">
    <source>
        <dbReference type="SAM" id="MobiDB-lite"/>
    </source>
</evidence>
<evidence type="ECO:0000256" key="2">
    <source>
        <dbReference type="ARBA" id="ARBA00022898"/>
    </source>
</evidence>
<dbReference type="InterPro" id="IPR004839">
    <property type="entry name" value="Aminotransferase_I/II_large"/>
</dbReference>
<dbReference type="RefSeq" id="WP_086655595.1">
    <property type="nucleotide sequence ID" value="NZ_BLJP01000018.1"/>
</dbReference>
<organism evidence="8 9">
    <name type="scientific">Acetobacter persici</name>
    <dbReference type="NCBI Taxonomy" id="1076596"/>
    <lineage>
        <taxon>Bacteria</taxon>
        <taxon>Pseudomonadati</taxon>
        <taxon>Pseudomonadota</taxon>
        <taxon>Alphaproteobacteria</taxon>
        <taxon>Acetobacterales</taxon>
        <taxon>Acetobacteraceae</taxon>
        <taxon>Acetobacter</taxon>
    </lineage>
</organism>
<dbReference type="Gene3D" id="3.40.640.10">
    <property type="entry name" value="Type I PLP-dependent aspartate aminotransferase-like (Major domain)"/>
    <property type="match status" value="1"/>
</dbReference>
<dbReference type="InterPro" id="IPR000524">
    <property type="entry name" value="Tscrpt_reg_HTH_GntR"/>
</dbReference>
<dbReference type="SUPFAM" id="SSF53383">
    <property type="entry name" value="PLP-dependent transferases"/>
    <property type="match status" value="1"/>
</dbReference>
<accession>A0A6V8IAT6</accession>
<evidence type="ECO:0000313" key="9">
    <source>
        <dbReference type="Proteomes" id="UP000548726"/>
    </source>
</evidence>
<gene>
    <name evidence="8" type="ORF">DmAi_27970</name>
</gene>
<dbReference type="GO" id="GO:0030170">
    <property type="term" value="F:pyridoxal phosphate binding"/>
    <property type="evidence" value="ECO:0007669"/>
    <property type="project" value="InterPro"/>
</dbReference>
<reference evidence="8 9" key="1">
    <citation type="journal article" date="2020" name="Cell Rep.">
        <title>Local necrotic cells trigger systemic immune activation via gut microbiome dysbiosis in Drosophila.</title>
        <authorList>
            <person name="Kosakamoto H."/>
            <person name="Yamauchi T."/>
            <person name="Akuzawa-Tokita Y."/>
            <person name="Nishimura K."/>
            <person name="Soga T."/>
            <person name="Murakami T."/>
            <person name="Mori H."/>
            <person name="Yamamoto K."/>
            <person name="Miyazaki R."/>
            <person name="Koto A."/>
            <person name="Miura M."/>
            <person name="Obata F."/>
        </authorList>
    </citation>
    <scope>NUCLEOTIDE SEQUENCE [LARGE SCALE GENOMIC DNA]</scope>
    <source>
        <strain evidence="8 9">Ai</strain>
    </source>
</reference>
<name>A0A6V8IAT6_9PROT</name>
<evidence type="ECO:0000256" key="1">
    <source>
        <dbReference type="ARBA" id="ARBA00005384"/>
    </source>
</evidence>
<dbReference type="InterPro" id="IPR015424">
    <property type="entry name" value="PyrdxlP-dep_Trfase"/>
</dbReference>
<dbReference type="CDD" id="cd00609">
    <property type="entry name" value="AAT_like"/>
    <property type="match status" value="1"/>
</dbReference>
<dbReference type="PANTHER" id="PTHR46577:SF2">
    <property type="entry name" value="TRANSCRIPTIONAL REGULATORY PROTEIN"/>
    <property type="match status" value="1"/>
</dbReference>
<dbReference type="InterPro" id="IPR036388">
    <property type="entry name" value="WH-like_DNA-bd_sf"/>
</dbReference>
<dbReference type="Pfam" id="PF00155">
    <property type="entry name" value="Aminotran_1_2"/>
    <property type="match status" value="1"/>
</dbReference>
<dbReference type="InterPro" id="IPR036390">
    <property type="entry name" value="WH_DNA-bd_sf"/>
</dbReference>
<dbReference type="Proteomes" id="UP000548726">
    <property type="component" value="Unassembled WGS sequence"/>
</dbReference>
<dbReference type="SUPFAM" id="SSF46785">
    <property type="entry name" value="Winged helix' DNA-binding domain"/>
    <property type="match status" value="1"/>
</dbReference>
<dbReference type="CDD" id="cd07377">
    <property type="entry name" value="WHTH_GntR"/>
    <property type="match status" value="1"/>
</dbReference>